<keyword evidence="1" id="KW-1185">Reference proteome</keyword>
<name>A0AC58SSD9_TOBAC</name>
<dbReference type="RefSeq" id="XP_075087890.1">
    <property type="nucleotide sequence ID" value="XM_075231789.1"/>
</dbReference>
<gene>
    <name evidence="2" type="primary">LOC142169855</name>
</gene>
<dbReference type="Proteomes" id="UP000790787">
    <property type="component" value="Chromosome 15"/>
</dbReference>
<reference evidence="2" key="2">
    <citation type="submission" date="2025-08" db="UniProtKB">
        <authorList>
            <consortium name="RefSeq"/>
        </authorList>
    </citation>
    <scope>IDENTIFICATION</scope>
    <source>
        <tissue evidence="2">Leaf</tissue>
    </source>
</reference>
<reference evidence="1" key="1">
    <citation type="journal article" date="2014" name="Nat. Commun.">
        <title>The tobacco genome sequence and its comparison with those of tomato and potato.</title>
        <authorList>
            <person name="Sierro N."/>
            <person name="Battey J.N."/>
            <person name="Ouadi S."/>
            <person name="Bakaher N."/>
            <person name="Bovet L."/>
            <person name="Willig A."/>
            <person name="Goepfert S."/>
            <person name="Peitsch M.C."/>
            <person name="Ivanov N.V."/>
        </authorList>
    </citation>
    <scope>NUCLEOTIDE SEQUENCE [LARGE SCALE GENOMIC DNA]</scope>
</reference>
<evidence type="ECO:0000313" key="2">
    <source>
        <dbReference type="RefSeq" id="XP_075087890.1"/>
    </source>
</evidence>
<proteinExistence type="predicted"/>
<evidence type="ECO:0000313" key="1">
    <source>
        <dbReference type="Proteomes" id="UP000790787"/>
    </source>
</evidence>
<organism evidence="1 2">
    <name type="scientific">Nicotiana tabacum</name>
    <name type="common">Common tobacco</name>
    <dbReference type="NCBI Taxonomy" id="4097"/>
    <lineage>
        <taxon>Eukaryota</taxon>
        <taxon>Viridiplantae</taxon>
        <taxon>Streptophyta</taxon>
        <taxon>Embryophyta</taxon>
        <taxon>Tracheophyta</taxon>
        <taxon>Spermatophyta</taxon>
        <taxon>Magnoliopsida</taxon>
        <taxon>eudicotyledons</taxon>
        <taxon>Gunneridae</taxon>
        <taxon>Pentapetalae</taxon>
        <taxon>asterids</taxon>
        <taxon>lamiids</taxon>
        <taxon>Solanales</taxon>
        <taxon>Solanaceae</taxon>
        <taxon>Nicotianoideae</taxon>
        <taxon>Nicotianeae</taxon>
        <taxon>Nicotiana</taxon>
    </lineage>
</organism>
<protein>
    <submittedName>
        <fullName evidence="2">Uncharacterized protein LOC142169855</fullName>
    </submittedName>
</protein>
<sequence>MKGSDSGAAIQLLHSVLDVDDYSEVNSTNFICDWRNKFIEYLRHGKFPEDPKASRALRIKVTRYYLVDGQLYMRSFQGPLARCLGTSEADYMMREVREGVCGNHSGADSLVLKLVITGYYWLWIEQDVKEFVKKCDKC</sequence>
<accession>A0AC58SSD9</accession>